<dbReference type="RefSeq" id="XP_015652348.1">
    <property type="nucleotide sequence ID" value="XM_015809028.1"/>
</dbReference>
<dbReference type="AlphaFoldDB" id="A0A0M9FQL2"/>
<dbReference type="GO" id="GO:0008236">
    <property type="term" value="F:serine-type peptidase activity"/>
    <property type="evidence" value="ECO:0007669"/>
    <property type="project" value="UniProtKB-KW"/>
</dbReference>
<dbReference type="Proteomes" id="UP000037923">
    <property type="component" value="Unassembled WGS sequence"/>
</dbReference>
<comment type="caution">
    <text evidence="5">The sequence shown here is derived from an EMBL/GenBank/DDBJ whole genome shotgun (WGS) entry which is preliminary data.</text>
</comment>
<dbReference type="PANTHER" id="PTHR20842">
    <property type="entry name" value="PROTEASE S51 ALPHA-ASPARTYL DIPEPTIDASE"/>
    <property type="match status" value="1"/>
</dbReference>
<dbReference type="PANTHER" id="PTHR20842:SF0">
    <property type="entry name" value="ALPHA-ASPARTYL DIPEPTIDASE"/>
    <property type="match status" value="1"/>
</dbReference>
<reference evidence="5 6" key="1">
    <citation type="submission" date="2015-07" db="EMBL/GenBank/DDBJ databases">
        <title>High-quality genome of monoxenous trypanosomatid Leptomonas pyrrhocoris.</title>
        <authorList>
            <person name="Flegontov P."/>
            <person name="Butenko A."/>
            <person name="Firsov S."/>
            <person name="Vlcek C."/>
            <person name="Logacheva M.D."/>
            <person name="Field M."/>
            <person name="Filatov D."/>
            <person name="Flegontova O."/>
            <person name="Gerasimov E."/>
            <person name="Jackson A.P."/>
            <person name="Kelly S."/>
            <person name="Opperdoes F."/>
            <person name="O'Reilly A."/>
            <person name="Votypka J."/>
            <person name="Yurchenko V."/>
            <person name="Lukes J."/>
        </authorList>
    </citation>
    <scope>NUCLEOTIDE SEQUENCE [LARGE SCALE GENOMIC DNA]</scope>
    <source>
        <strain evidence="5">H10</strain>
    </source>
</reference>
<keyword evidence="2" id="KW-0645">Protease</keyword>
<dbReference type="Gene3D" id="3.40.50.880">
    <property type="match status" value="1"/>
</dbReference>
<accession>A0A0M9FQL2</accession>
<dbReference type="OMA" id="FCACHAV"/>
<protein>
    <submittedName>
        <fullName evidence="5">Putative cyclin 1 putativeserine peptidase family S51 peptidase E</fullName>
    </submittedName>
</protein>
<evidence type="ECO:0000313" key="5">
    <source>
        <dbReference type="EMBL" id="KPA73909.1"/>
    </source>
</evidence>
<proteinExistence type="inferred from homology"/>
<name>A0A0M9FQL2_LEPPY</name>
<dbReference type="SUPFAM" id="SSF52317">
    <property type="entry name" value="Class I glutamine amidotransferase-like"/>
    <property type="match status" value="1"/>
</dbReference>
<dbReference type="Pfam" id="PF03575">
    <property type="entry name" value="Peptidase_S51"/>
    <property type="match status" value="1"/>
</dbReference>
<organism evidence="5 6">
    <name type="scientific">Leptomonas pyrrhocoris</name>
    <name type="common">Firebug parasite</name>
    <dbReference type="NCBI Taxonomy" id="157538"/>
    <lineage>
        <taxon>Eukaryota</taxon>
        <taxon>Discoba</taxon>
        <taxon>Euglenozoa</taxon>
        <taxon>Kinetoplastea</taxon>
        <taxon>Metakinetoplastina</taxon>
        <taxon>Trypanosomatida</taxon>
        <taxon>Trypanosomatidae</taxon>
        <taxon>Leishmaniinae</taxon>
        <taxon>Leptomonas</taxon>
    </lineage>
</organism>
<keyword evidence="3" id="KW-0378">Hydrolase</keyword>
<evidence type="ECO:0000313" key="6">
    <source>
        <dbReference type="Proteomes" id="UP000037923"/>
    </source>
</evidence>
<gene>
    <name evidence="5" type="ORF">ABB37_09514</name>
</gene>
<dbReference type="VEuPathDB" id="TriTrypDB:LpyrH10_32_0470"/>
<evidence type="ECO:0000256" key="2">
    <source>
        <dbReference type="ARBA" id="ARBA00022670"/>
    </source>
</evidence>
<comment type="similarity">
    <text evidence="1">Belongs to the peptidase S51 family.</text>
</comment>
<dbReference type="InterPro" id="IPR005320">
    <property type="entry name" value="Peptidase_S51"/>
</dbReference>
<sequence length="337" mass="36136">MEHIKAFLGGSGADAFNEPLVVDRLLQLVPATQTANGRAIQVAYLGTATYDLPDAQEKQTGQLARRGCHVRPIRVSDPAVTQLSRDDDTYLCAQADIILVSGGNTLYAVQRWERVGLDRLLRRVATQRGGDDGRGQVILAGGSAGAICWFTAGHSRSFDPTTFREAMLKTASAMRADAPSSAETAAATPPKDEGSWCYIRVHGLDILPGLLCPHFDIAQGDRSVRREEDFTAMLQRHPTERGIALDHWAVLILPGDGSYEVLPVPGHTRQQQAAQQNAELTGKLAPGLFVLDAAVDGSVQQRRVAATGRVRDVLRAPTGPVAADTLEAECAKANPAC</sequence>
<dbReference type="GeneID" id="26909797"/>
<dbReference type="OrthoDB" id="61042at2759"/>
<keyword evidence="6" id="KW-1185">Reference proteome</keyword>
<dbReference type="EMBL" id="LGTL01000032">
    <property type="protein sequence ID" value="KPA73909.1"/>
    <property type="molecule type" value="Genomic_DNA"/>
</dbReference>
<keyword evidence="4" id="KW-0720">Serine protease</keyword>
<dbReference type="GO" id="GO:0006508">
    <property type="term" value="P:proteolysis"/>
    <property type="evidence" value="ECO:0007669"/>
    <property type="project" value="UniProtKB-KW"/>
</dbReference>
<evidence type="ECO:0000256" key="1">
    <source>
        <dbReference type="ARBA" id="ARBA00006534"/>
    </source>
</evidence>
<evidence type="ECO:0000256" key="3">
    <source>
        <dbReference type="ARBA" id="ARBA00022801"/>
    </source>
</evidence>
<dbReference type="InterPro" id="IPR029062">
    <property type="entry name" value="Class_I_gatase-like"/>
</dbReference>
<evidence type="ECO:0000256" key="4">
    <source>
        <dbReference type="ARBA" id="ARBA00022825"/>
    </source>
</evidence>